<dbReference type="Gene3D" id="1.20.1280.50">
    <property type="match status" value="1"/>
</dbReference>
<gene>
    <name evidence="1" type="ORF">BDA99DRAFT_540240</name>
</gene>
<dbReference type="EMBL" id="JAIXMP010000024">
    <property type="protein sequence ID" value="KAI9254486.1"/>
    <property type="molecule type" value="Genomic_DNA"/>
</dbReference>
<dbReference type="InterPro" id="IPR032675">
    <property type="entry name" value="LRR_dom_sf"/>
</dbReference>
<evidence type="ECO:0000313" key="1">
    <source>
        <dbReference type="EMBL" id="KAI9254486.1"/>
    </source>
</evidence>
<accession>A0AAD5PB97</accession>
<dbReference type="InterPro" id="IPR036047">
    <property type="entry name" value="F-box-like_dom_sf"/>
</dbReference>
<dbReference type="SUPFAM" id="SSF48452">
    <property type="entry name" value="TPR-like"/>
    <property type="match status" value="1"/>
</dbReference>
<dbReference type="SUPFAM" id="SSF81383">
    <property type="entry name" value="F-box domain"/>
    <property type="match status" value="1"/>
</dbReference>
<dbReference type="AlphaFoldDB" id="A0AAD5PB97"/>
<proteinExistence type="predicted"/>
<evidence type="ECO:0000313" key="2">
    <source>
        <dbReference type="Proteomes" id="UP001209540"/>
    </source>
</evidence>
<protein>
    <recommendedName>
        <fullName evidence="3">F-box domain-containing protein</fullName>
    </recommendedName>
</protein>
<reference evidence="1" key="2">
    <citation type="submission" date="2023-02" db="EMBL/GenBank/DDBJ databases">
        <authorList>
            <consortium name="DOE Joint Genome Institute"/>
            <person name="Mondo S.J."/>
            <person name="Chang Y."/>
            <person name="Wang Y."/>
            <person name="Ahrendt S."/>
            <person name="Andreopoulos W."/>
            <person name="Barry K."/>
            <person name="Beard J."/>
            <person name="Benny G.L."/>
            <person name="Blankenship S."/>
            <person name="Bonito G."/>
            <person name="Cuomo C."/>
            <person name="Desiro A."/>
            <person name="Gervers K.A."/>
            <person name="Hundley H."/>
            <person name="Kuo A."/>
            <person name="LaButti K."/>
            <person name="Lang B.F."/>
            <person name="Lipzen A."/>
            <person name="O'Donnell K."/>
            <person name="Pangilinan J."/>
            <person name="Reynolds N."/>
            <person name="Sandor L."/>
            <person name="Smith M.W."/>
            <person name="Tsang A."/>
            <person name="Grigoriev I.V."/>
            <person name="Stajich J.E."/>
            <person name="Spatafora J.W."/>
        </authorList>
    </citation>
    <scope>NUCLEOTIDE SEQUENCE</scope>
    <source>
        <strain evidence="1">RSA 2281</strain>
    </source>
</reference>
<name>A0AAD5PB97_9FUNG</name>
<evidence type="ECO:0008006" key="3">
    <source>
        <dbReference type="Google" id="ProtNLM"/>
    </source>
</evidence>
<comment type="caution">
    <text evidence="1">The sequence shown here is derived from an EMBL/GenBank/DDBJ whole genome shotgun (WGS) entry which is preliminary data.</text>
</comment>
<sequence length="782" mass="90603">MLIIDINMLTHIYTKQNSSKDMKNVPNSRIYLCQLEIVVGKNNWALMVKHSCAFMSITTTNLLSTLSPPPFNPNLIPPSLNKTRNALRHLHYHQAEQHATDTLVKIQQYQIVALLDMKAHALGMNGYLEKAIENAQDIITYAPHWSIGYLRLGDLLYRQGKRVEQVVKMYKEAVEKVSQEDPGYSQLVQLKNTAMDKNECYVDIIALLPLELVTCIFILLSETEKSVCFNVSRVWRQRMIATSATVWKTIYHDRYWIYKPNNIAIAHALPFIAENMQDLTLAVAETHIWLRYLNYMVERRFKMIKTLRIHETVFLQHFKNSMYMMSFISALWGMKNTLTTLDIRFQSYHGPLKLSELLFYCPKLTNLAITHIFSDFDTFFGDMDVLGEPRHTLVDVKFQGHLSSVSTIVPFFKYHPNIQRLRVAFTTRNGHGLDDVLEDILNMIQEHCRHLKILGYYEVDDVTTLEELQAYQRNCDYGRQLSSFGGIQEVTAKMDTVGLITKNFLQLVRNNAASLRRVHANMCIDYRQEANYLSFPYALPPIYPRWNFERLEHLVYCSDQFKSVESWFLHAIESCTTLKTIEIWQPSNLHAIVDTLTKMPPLEEFHLREATDLWDNDGLALEKFFKIYSEVSTPTSNRKLYKVSFHQCEFIKKELLDTIAAVETIKAIQFYGEGSFPSNQGLQEFLQKTGHRLVELSVYGITGYIDDSLFDIFSDMPHLEKLVLGCPKRITDQAVKNFVDHLPPSLRKLELIGYDSISHDTAKYVRRKMISASVDPDIPEYS</sequence>
<organism evidence="1 2">
    <name type="scientific">Phascolomyces articulosus</name>
    <dbReference type="NCBI Taxonomy" id="60185"/>
    <lineage>
        <taxon>Eukaryota</taxon>
        <taxon>Fungi</taxon>
        <taxon>Fungi incertae sedis</taxon>
        <taxon>Mucoromycota</taxon>
        <taxon>Mucoromycotina</taxon>
        <taxon>Mucoromycetes</taxon>
        <taxon>Mucorales</taxon>
        <taxon>Lichtheimiaceae</taxon>
        <taxon>Phascolomyces</taxon>
    </lineage>
</organism>
<reference evidence="1" key="1">
    <citation type="journal article" date="2022" name="IScience">
        <title>Evolution of zygomycete secretomes and the origins of terrestrial fungal ecologies.</title>
        <authorList>
            <person name="Chang Y."/>
            <person name="Wang Y."/>
            <person name="Mondo S."/>
            <person name="Ahrendt S."/>
            <person name="Andreopoulos W."/>
            <person name="Barry K."/>
            <person name="Beard J."/>
            <person name="Benny G.L."/>
            <person name="Blankenship S."/>
            <person name="Bonito G."/>
            <person name="Cuomo C."/>
            <person name="Desiro A."/>
            <person name="Gervers K.A."/>
            <person name="Hundley H."/>
            <person name="Kuo A."/>
            <person name="LaButti K."/>
            <person name="Lang B.F."/>
            <person name="Lipzen A."/>
            <person name="O'Donnell K."/>
            <person name="Pangilinan J."/>
            <person name="Reynolds N."/>
            <person name="Sandor L."/>
            <person name="Smith M.E."/>
            <person name="Tsang A."/>
            <person name="Grigoriev I.V."/>
            <person name="Stajich J.E."/>
            <person name="Spatafora J.W."/>
        </authorList>
    </citation>
    <scope>NUCLEOTIDE SEQUENCE</scope>
    <source>
        <strain evidence="1">RSA 2281</strain>
    </source>
</reference>
<dbReference type="SUPFAM" id="SSF52047">
    <property type="entry name" value="RNI-like"/>
    <property type="match status" value="1"/>
</dbReference>
<dbReference type="Gene3D" id="3.80.10.10">
    <property type="entry name" value="Ribonuclease Inhibitor"/>
    <property type="match status" value="1"/>
</dbReference>
<dbReference type="Proteomes" id="UP001209540">
    <property type="component" value="Unassembled WGS sequence"/>
</dbReference>
<dbReference type="InterPro" id="IPR011990">
    <property type="entry name" value="TPR-like_helical_dom_sf"/>
</dbReference>
<keyword evidence="2" id="KW-1185">Reference proteome</keyword>
<dbReference type="Gene3D" id="1.25.40.10">
    <property type="entry name" value="Tetratricopeptide repeat domain"/>
    <property type="match status" value="1"/>
</dbReference>